<evidence type="ECO:0000313" key="2">
    <source>
        <dbReference type="EMBL" id="MFC7323166.1"/>
    </source>
</evidence>
<proteinExistence type="predicted"/>
<comment type="caution">
    <text evidence="2">The sequence shown here is derived from an EMBL/GenBank/DDBJ whole genome shotgun (WGS) entry which is preliminary data.</text>
</comment>
<dbReference type="Proteomes" id="UP001596545">
    <property type="component" value="Unassembled WGS sequence"/>
</dbReference>
<keyword evidence="3" id="KW-1185">Reference proteome</keyword>
<organism evidence="2 3">
    <name type="scientific">Halorubrum rutilum</name>
    <dbReference type="NCBI Taxonomy" id="1364933"/>
    <lineage>
        <taxon>Archaea</taxon>
        <taxon>Methanobacteriati</taxon>
        <taxon>Methanobacteriota</taxon>
        <taxon>Stenosarchaea group</taxon>
        <taxon>Halobacteria</taxon>
        <taxon>Halobacteriales</taxon>
        <taxon>Haloferacaceae</taxon>
        <taxon>Halorubrum</taxon>
    </lineage>
</organism>
<reference evidence="2 3" key="1">
    <citation type="journal article" date="2019" name="Int. J. Syst. Evol. Microbiol.">
        <title>The Global Catalogue of Microorganisms (GCM) 10K type strain sequencing project: providing services to taxonomists for standard genome sequencing and annotation.</title>
        <authorList>
            <consortium name="The Broad Institute Genomics Platform"/>
            <consortium name="The Broad Institute Genome Sequencing Center for Infectious Disease"/>
            <person name="Wu L."/>
            <person name="Ma J."/>
        </authorList>
    </citation>
    <scope>NUCLEOTIDE SEQUENCE [LARGE SCALE GENOMIC DNA]</scope>
    <source>
        <strain evidence="2 3">CGMCC 1.12554</strain>
    </source>
</reference>
<protein>
    <submittedName>
        <fullName evidence="2">Uncharacterized protein</fullName>
    </submittedName>
</protein>
<accession>A0ABD6AFV9</accession>
<keyword evidence="1" id="KW-1133">Transmembrane helix</keyword>
<keyword evidence="1" id="KW-0812">Transmembrane</keyword>
<dbReference type="RefSeq" id="WP_256407271.1">
    <property type="nucleotide sequence ID" value="NZ_JANHDN010000001.1"/>
</dbReference>
<dbReference type="AlphaFoldDB" id="A0ABD6AFV9"/>
<feature type="transmembrane region" description="Helical" evidence="1">
    <location>
        <begin position="157"/>
        <end position="177"/>
    </location>
</feature>
<sequence>MSVPSEAAFARRYRSLSAAERREFVAALWTARGWERVRRADESNVVVVRRDGRERRVAVGTPVPDDADAVVGDGSRRPFSASPRRRAEAVGATYLSPADLRERLLYGVDRDAADRLFRERFGVSLATAAATDDGGREGVRRRLSRVRRAAAIDGRGALLAVVLVALLAAAVAVLAAGGPPALAGVPGFGPAAGDAAPVAPSPPADGEYAAAASAIGTAESAERGAAALDDAASLGLDEEALTGTIGSTARTPPGVFLTGVYDPDALAEAHVATAANLSSASVLLVASGPANATDLDAATGGRVGIAGDGGVEVAVASARRYRLTGSANASVVNATRDGVVEVFADGDAVYQRAAGPAGVETRRVAPSAAPNATRLAATVAEEPIRRFLNGSESTVRAAATEVPLYRIEVRGEPRALGDEVDDFRSVAFVTADGLVLELSATYVHEPTGERVRVAFRYDRLGDTAAVPPAWYPEVASEEDDGDGAG</sequence>
<evidence type="ECO:0000313" key="3">
    <source>
        <dbReference type="Proteomes" id="UP001596545"/>
    </source>
</evidence>
<dbReference type="EMBL" id="JBHTBL010000001">
    <property type="protein sequence ID" value="MFC7323166.1"/>
    <property type="molecule type" value="Genomic_DNA"/>
</dbReference>
<name>A0ABD6AFV9_9EURY</name>
<gene>
    <name evidence="2" type="ORF">ACFQMF_01085</name>
</gene>
<keyword evidence="1" id="KW-0472">Membrane</keyword>
<evidence type="ECO:0000256" key="1">
    <source>
        <dbReference type="SAM" id="Phobius"/>
    </source>
</evidence>